<comment type="similarity">
    <text evidence="1">Belongs to the TYW3 family.</text>
</comment>
<keyword evidence="5" id="KW-0949">S-adenosyl-L-methionine</keyword>
<evidence type="ECO:0000256" key="4">
    <source>
        <dbReference type="ARBA" id="ARBA00022679"/>
    </source>
</evidence>
<keyword evidence="4" id="KW-0808">Transferase</keyword>
<keyword evidence="12" id="KW-1185">Reference proteome</keyword>
<keyword evidence="3" id="KW-0489">Methyltransferase</keyword>
<sequence>MVTPTFSCLHPIKMSTSFAAKKAKILEQLNVPDDEYSDASPKGSVDLNIAELIAEINGLEGFVTTSSCGGRISVYLEGPPKPPKGAQESPAATAATSTGGKGGGEWLFGSHEPFEIPDALQGSGLLYERLGLPRNTAVQCPPDTAGIRFVHLKFEPMILHILTSSTENAQCALTAAMEAGFRESGISGLGNQTSRSKAPVTPMVAVRTSGMALSSIIGYMAPTGEIHPMVSEPFLLTVLKIANGRFETNEQRKERFRSMLHTRISKKDEEINTRRQRREGRQPRDVNAGSTTDAPISDGVTEPTSAGDSRSGESSANYSGRPPSRTMDFDLILSPPDFMNPDES</sequence>
<comment type="catalytic activity">
    <reaction evidence="8">
        <text>4-demethyl-7-[(3S)-3-amino-3-carboxypropyl]wyosine(37) in tRNA(Phe) + S-adenosyl-L-methionine = 7-[(3S)-3-amino-3-carboxypropyl]wyosine(37) in tRNA(Phe) + S-adenosyl-L-homocysteine + H(+)</text>
        <dbReference type="Rhea" id="RHEA:36635"/>
        <dbReference type="Rhea" id="RHEA-COMP:10378"/>
        <dbReference type="Rhea" id="RHEA-COMP:10379"/>
        <dbReference type="ChEBI" id="CHEBI:15378"/>
        <dbReference type="ChEBI" id="CHEBI:57856"/>
        <dbReference type="ChEBI" id="CHEBI:59789"/>
        <dbReference type="ChEBI" id="CHEBI:73543"/>
        <dbReference type="ChEBI" id="CHEBI:73550"/>
        <dbReference type="EC" id="2.1.1.282"/>
    </reaction>
</comment>
<evidence type="ECO:0000256" key="1">
    <source>
        <dbReference type="ARBA" id="ARBA00008569"/>
    </source>
</evidence>
<feature type="compositionally biased region" description="Polar residues" evidence="9">
    <location>
        <begin position="302"/>
        <end position="318"/>
    </location>
</feature>
<evidence type="ECO:0000313" key="11">
    <source>
        <dbReference type="EMBL" id="WPG97719.1"/>
    </source>
</evidence>
<feature type="region of interest" description="Disordered" evidence="9">
    <location>
        <begin position="79"/>
        <end position="108"/>
    </location>
</feature>
<evidence type="ECO:0000256" key="2">
    <source>
        <dbReference type="ARBA" id="ARBA00012750"/>
    </source>
</evidence>
<dbReference type="GO" id="GO:0008168">
    <property type="term" value="F:methyltransferase activity"/>
    <property type="evidence" value="ECO:0007669"/>
    <property type="project" value="UniProtKB-KW"/>
</dbReference>
<dbReference type="SUPFAM" id="SSF111278">
    <property type="entry name" value="SSo0622-like"/>
    <property type="match status" value="1"/>
</dbReference>
<accession>A0AAQ3R766</accession>
<dbReference type="GO" id="GO:0032259">
    <property type="term" value="P:methylation"/>
    <property type="evidence" value="ECO:0007669"/>
    <property type="project" value="UniProtKB-KW"/>
</dbReference>
<dbReference type="AlphaFoldDB" id="A0AAQ3R766"/>
<evidence type="ECO:0000256" key="6">
    <source>
        <dbReference type="ARBA" id="ARBA00022694"/>
    </source>
</evidence>
<gene>
    <name evidence="11" type="ORF">R9X50_00050000</name>
</gene>
<keyword evidence="6" id="KW-0819">tRNA processing</keyword>
<dbReference type="PANTHER" id="PTHR48418:SF1">
    <property type="entry name" value="TRNA WYBUTOSINE-SYNTHESIZING PROTEIN 3"/>
    <property type="match status" value="1"/>
</dbReference>
<feature type="compositionally biased region" description="Basic and acidic residues" evidence="9">
    <location>
        <begin position="265"/>
        <end position="284"/>
    </location>
</feature>
<protein>
    <recommendedName>
        <fullName evidence="2">tRNA(Phe) 7-[(3-amino-3-carboxypropyl)-4-demethylwyosine(37)-N(4)]-methyltransferase</fullName>
        <ecNumber evidence="2">2.1.1.282</ecNumber>
    </recommendedName>
    <alternativeName>
        <fullName evidence="7">tRNA(Phe) 7-((3-amino-3-carboxypropyl)-4-demethylwyosine(37)-N(4))-methyltransferase</fullName>
    </alternativeName>
</protein>
<evidence type="ECO:0000256" key="3">
    <source>
        <dbReference type="ARBA" id="ARBA00022603"/>
    </source>
</evidence>
<dbReference type="PANTHER" id="PTHR48418">
    <property type="entry name" value="TRNA WYBUTOSINE-SYNTHESIZING PROTEIN 3"/>
    <property type="match status" value="1"/>
</dbReference>
<evidence type="ECO:0000256" key="7">
    <source>
        <dbReference type="ARBA" id="ARBA00030554"/>
    </source>
</evidence>
<name>A0AAQ3R766_9PEZI</name>
<evidence type="ECO:0000256" key="9">
    <source>
        <dbReference type="SAM" id="MobiDB-lite"/>
    </source>
</evidence>
<dbReference type="EC" id="2.1.1.282" evidence="2"/>
<organism evidence="11 12">
    <name type="scientific">Acrodontium crateriforme</name>
    <dbReference type="NCBI Taxonomy" id="150365"/>
    <lineage>
        <taxon>Eukaryota</taxon>
        <taxon>Fungi</taxon>
        <taxon>Dikarya</taxon>
        <taxon>Ascomycota</taxon>
        <taxon>Pezizomycotina</taxon>
        <taxon>Dothideomycetes</taxon>
        <taxon>Dothideomycetidae</taxon>
        <taxon>Mycosphaerellales</taxon>
        <taxon>Teratosphaeriaceae</taxon>
        <taxon>Acrodontium</taxon>
    </lineage>
</organism>
<dbReference type="Proteomes" id="UP001303373">
    <property type="component" value="Chromosome 1"/>
</dbReference>
<evidence type="ECO:0000259" key="10">
    <source>
        <dbReference type="Pfam" id="PF02676"/>
    </source>
</evidence>
<evidence type="ECO:0000256" key="5">
    <source>
        <dbReference type="ARBA" id="ARBA00022691"/>
    </source>
</evidence>
<evidence type="ECO:0000256" key="8">
    <source>
        <dbReference type="ARBA" id="ARBA00049202"/>
    </source>
</evidence>
<feature type="domain" description="tRNA wybutosine-synthesizing protein" evidence="10">
    <location>
        <begin position="21"/>
        <end position="261"/>
    </location>
</feature>
<dbReference type="GO" id="GO:0008033">
    <property type="term" value="P:tRNA processing"/>
    <property type="evidence" value="ECO:0007669"/>
    <property type="project" value="UniProtKB-KW"/>
</dbReference>
<dbReference type="InterPro" id="IPR036602">
    <property type="entry name" value="tRNA_yW-synthesising-like_sf"/>
</dbReference>
<dbReference type="EMBL" id="CP138580">
    <property type="protein sequence ID" value="WPG97719.1"/>
    <property type="molecule type" value="Genomic_DNA"/>
</dbReference>
<dbReference type="Pfam" id="PF02676">
    <property type="entry name" value="TYW3"/>
    <property type="match status" value="1"/>
</dbReference>
<dbReference type="InterPro" id="IPR003827">
    <property type="entry name" value="tRNA_yW-synthesising"/>
</dbReference>
<feature type="region of interest" description="Disordered" evidence="9">
    <location>
        <begin position="251"/>
        <end position="344"/>
    </location>
</feature>
<proteinExistence type="inferred from homology"/>
<evidence type="ECO:0000313" key="12">
    <source>
        <dbReference type="Proteomes" id="UP001303373"/>
    </source>
</evidence>
<dbReference type="Gene3D" id="3.30.1960.10">
    <property type="entry name" value="tRNA wybutosine-synthesizing-like"/>
    <property type="match status" value="1"/>
</dbReference>
<reference evidence="11 12" key="1">
    <citation type="submission" date="2023-11" db="EMBL/GenBank/DDBJ databases">
        <title>An acidophilic fungus is an integral part of prey digestion in a carnivorous sundew plant.</title>
        <authorList>
            <person name="Tsai I.J."/>
        </authorList>
    </citation>
    <scope>NUCLEOTIDE SEQUENCE [LARGE SCALE GENOMIC DNA]</scope>
    <source>
        <strain evidence="11">169a</strain>
    </source>
</reference>